<dbReference type="VEuPathDB" id="FungiDB:BD410DRAFT_695413"/>
<organism evidence="1 2">
    <name type="scientific">Rickenella mellea</name>
    <dbReference type="NCBI Taxonomy" id="50990"/>
    <lineage>
        <taxon>Eukaryota</taxon>
        <taxon>Fungi</taxon>
        <taxon>Dikarya</taxon>
        <taxon>Basidiomycota</taxon>
        <taxon>Agaricomycotina</taxon>
        <taxon>Agaricomycetes</taxon>
        <taxon>Hymenochaetales</taxon>
        <taxon>Rickenellaceae</taxon>
        <taxon>Rickenella</taxon>
    </lineage>
</organism>
<evidence type="ECO:0000313" key="2">
    <source>
        <dbReference type="Proteomes" id="UP000294933"/>
    </source>
</evidence>
<name>A0A4Y7PJB5_9AGAM</name>
<accession>A0A4Y7PJB5</accession>
<evidence type="ECO:0000313" key="1">
    <source>
        <dbReference type="EMBL" id="TDL14510.1"/>
    </source>
</evidence>
<dbReference type="AlphaFoldDB" id="A0A4Y7PJB5"/>
<gene>
    <name evidence="1" type="ORF">BD410DRAFT_695413</name>
</gene>
<dbReference type="EMBL" id="ML170331">
    <property type="protein sequence ID" value="TDL14510.1"/>
    <property type="molecule type" value="Genomic_DNA"/>
</dbReference>
<dbReference type="Proteomes" id="UP000294933">
    <property type="component" value="Unassembled WGS sequence"/>
</dbReference>
<feature type="non-terminal residue" evidence="1">
    <location>
        <position position="91"/>
    </location>
</feature>
<feature type="non-terminal residue" evidence="1">
    <location>
        <position position="1"/>
    </location>
</feature>
<dbReference type="OrthoDB" id="2803783at2759"/>
<protein>
    <submittedName>
        <fullName evidence="1">Uncharacterized protein</fullName>
    </submittedName>
</protein>
<sequence>HRLDTTERPEEVSAWLKRGRKLSSIPEFNDITEFAAQWRKWWTRLQPAVRVSSTSAGWPLLRPTIADIDWSRTRRGGRNGLFVVVLTLVWW</sequence>
<keyword evidence="2" id="KW-1185">Reference proteome</keyword>
<reference evidence="1 2" key="1">
    <citation type="submission" date="2018-06" db="EMBL/GenBank/DDBJ databases">
        <title>A transcriptomic atlas of mushroom development highlights an independent origin of complex multicellularity.</title>
        <authorList>
            <consortium name="DOE Joint Genome Institute"/>
            <person name="Krizsan K."/>
            <person name="Almasi E."/>
            <person name="Merenyi Z."/>
            <person name="Sahu N."/>
            <person name="Viragh M."/>
            <person name="Koszo T."/>
            <person name="Mondo S."/>
            <person name="Kiss B."/>
            <person name="Balint B."/>
            <person name="Kues U."/>
            <person name="Barry K."/>
            <person name="Hegedus J.C."/>
            <person name="Henrissat B."/>
            <person name="Johnson J."/>
            <person name="Lipzen A."/>
            <person name="Ohm R."/>
            <person name="Nagy I."/>
            <person name="Pangilinan J."/>
            <person name="Yan J."/>
            <person name="Xiong Y."/>
            <person name="Grigoriev I.V."/>
            <person name="Hibbett D.S."/>
            <person name="Nagy L.G."/>
        </authorList>
    </citation>
    <scope>NUCLEOTIDE SEQUENCE [LARGE SCALE GENOMIC DNA]</scope>
    <source>
        <strain evidence="1 2">SZMC22713</strain>
    </source>
</reference>
<proteinExistence type="predicted"/>